<dbReference type="SUPFAM" id="SSF50494">
    <property type="entry name" value="Trypsin-like serine proteases"/>
    <property type="match status" value="1"/>
</dbReference>
<dbReference type="PANTHER" id="PTHR22939:SF127">
    <property type="entry name" value="SERINE PROTEASE HTRA2, MITOCHONDRIAL"/>
    <property type="match status" value="1"/>
</dbReference>
<dbReference type="InterPro" id="IPR043504">
    <property type="entry name" value="Peptidase_S1_PA_chymotrypsin"/>
</dbReference>
<keyword evidence="1" id="KW-0472">Membrane</keyword>
<dbReference type="GO" id="GO:0005739">
    <property type="term" value="C:mitochondrion"/>
    <property type="evidence" value="ECO:0007669"/>
    <property type="project" value="TreeGrafter"/>
</dbReference>
<feature type="transmembrane region" description="Helical" evidence="1">
    <location>
        <begin position="206"/>
        <end position="227"/>
    </location>
</feature>
<evidence type="ECO:0008006" key="4">
    <source>
        <dbReference type="Google" id="ProtNLM"/>
    </source>
</evidence>
<protein>
    <recommendedName>
        <fullName evidence="4">Serine protease HTRA2, mitochondrial</fullName>
    </recommendedName>
</protein>
<dbReference type="InterPro" id="IPR009003">
    <property type="entry name" value="Peptidase_S1_PA"/>
</dbReference>
<keyword evidence="1" id="KW-1133">Transmembrane helix</keyword>
<reference evidence="2" key="1">
    <citation type="submission" date="2022-03" db="EMBL/GenBank/DDBJ databases">
        <authorList>
            <person name="Alioto T."/>
            <person name="Alioto T."/>
            <person name="Gomez Garrido J."/>
        </authorList>
    </citation>
    <scope>NUCLEOTIDE SEQUENCE</scope>
</reference>
<dbReference type="GO" id="GO:0043065">
    <property type="term" value="P:positive regulation of apoptotic process"/>
    <property type="evidence" value="ECO:0007669"/>
    <property type="project" value="TreeGrafter"/>
</dbReference>
<dbReference type="AlphaFoldDB" id="A0AAD1SF37"/>
<dbReference type="EMBL" id="OW240917">
    <property type="protein sequence ID" value="CAH2299022.1"/>
    <property type="molecule type" value="Genomic_DNA"/>
</dbReference>
<dbReference type="GO" id="GO:0006508">
    <property type="term" value="P:proteolysis"/>
    <property type="evidence" value="ECO:0007669"/>
    <property type="project" value="TreeGrafter"/>
</dbReference>
<name>A0AAD1SF37_PELCU</name>
<evidence type="ECO:0000313" key="2">
    <source>
        <dbReference type="EMBL" id="CAH2299022.1"/>
    </source>
</evidence>
<keyword evidence="1" id="KW-0812">Transmembrane</keyword>
<proteinExistence type="predicted"/>
<accession>A0AAD1SF37</accession>
<keyword evidence="3" id="KW-1185">Reference proteome</keyword>
<sequence length="370" mass="39493">MAASMWLSVRRRNMRFWGAGPRVFSNGFLAKISGFRRPGGGTGGQSMAAGVQRTGEIRGSGGQDLLSDITRGSGVQGMSPGGYWGSGVQGMSPGGYWGSGVQGMSPGGYWGSGVQGMSPGRYWGSGVQGMFPGGYWGSGVQMMGLRASSYFGKNAIDAEGRRSMGVQEILDRHWGTGVQCEYEEHNMGSEDTCFSIQRVKSGVGRWGSAWTLYAGVMLGVGFGFWVWSRGLPGAMDVMAAKPYEDQEKVTPSPGARVSFNFIADVAEKTAPAVVNIEILGRHPFSRQEVQISSGSGFLVSSDGLIVTNAHVVANRSRVRVKLFNGECYEATVQDVDPVIDIATLKISPKSLADFSEKILMKEDGKVSKVS</sequence>
<dbReference type="Pfam" id="PF13365">
    <property type="entry name" value="Trypsin_2"/>
    <property type="match status" value="1"/>
</dbReference>
<gene>
    <name evidence="2" type="ORF">PECUL_23A008706</name>
</gene>
<dbReference type="GO" id="GO:0004252">
    <property type="term" value="F:serine-type endopeptidase activity"/>
    <property type="evidence" value="ECO:0007669"/>
    <property type="project" value="TreeGrafter"/>
</dbReference>
<dbReference type="Gene3D" id="2.40.10.10">
    <property type="entry name" value="Trypsin-like serine proteases"/>
    <property type="match status" value="1"/>
</dbReference>
<organism evidence="2 3">
    <name type="scientific">Pelobates cultripes</name>
    <name type="common">Western spadefoot toad</name>
    <dbReference type="NCBI Taxonomy" id="61616"/>
    <lineage>
        <taxon>Eukaryota</taxon>
        <taxon>Metazoa</taxon>
        <taxon>Chordata</taxon>
        <taxon>Craniata</taxon>
        <taxon>Vertebrata</taxon>
        <taxon>Euteleostomi</taxon>
        <taxon>Amphibia</taxon>
        <taxon>Batrachia</taxon>
        <taxon>Anura</taxon>
        <taxon>Pelobatoidea</taxon>
        <taxon>Pelobatidae</taxon>
        <taxon>Pelobates</taxon>
    </lineage>
</organism>
<dbReference type="PANTHER" id="PTHR22939">
    <property type="entry name" value="SERINE PROTEASE FAMILY S1C HTRA-RELATED"/>
    <property type="match status" value="1"/>
</dbReference>
<evidence type="ECO:0000256" key="1">
    <source>
        <dbReference type="SAM" id="Phobius"/>
    </source>
</evidence>
<dbReference type="GO" id="GO:0012501">
    <property type="term" value="P:programmed cell death"/>
    <property type="evidence" value="ECO:0007669"/>
    <property type="project" value="TreeGrafter"/>
</dbReference>
<dbReference type="Proteomes" id="UP001295444">
    <property type="component" value="Chromosome 06"/>
</dbReference>
<evidence type="ECO:0000313" key="3">
    <source>
        <dbReference type="Proteomes" id="UP001295444"/>
    </source>
</evidence>